<dbReference type="InterPro" id="IPR008928">
    <property type="entry name" value="6-hairpin_glycosidase_sf"/>
</dbReference>
<dbReference type="OrthoDB" id="410058at2759"/>
<dbReference type="GO" id="GO:0009311">
    <property type="term" value="P:oligosaccharide metabolic process"/>
    <property type="evidence" value="ECO:0007669"/>
    <property type="project" value="UniProtKB-UniRule"/>
</dbReference>
<keyword evidence="10 12" id="KW-0326">Glycosidase</keyword>
<keyword evidence="7 12" id="KW-1133">Transmembrane helix</keyword>
<keyword evidence="3 12" id="KW-0812">Transmembrane</keyword>
<dbReference type="InterPro" id="IPR038518">
    <property type="entry name" value="Glyco_hydro_63N_sf"/>
</dbReference>
<keyword evidence="5 12" id="KW-0256">Endoplasmic reticulum</keyword>
<dbReference type="Gene3D" id="2.70.98.110">
    <property type="entry name" value="Glycosyl hydrolase family 63, N-terminal domain"/>
    <property type="match status" value="1"/>
</dbReference>
<comment type="similarity">
    <text evidence="2 12">Belongs to the glycosyl hydrolase 63 family.</text>
</comment>
<dbReference type="SUPFAM" id="SSF48208">
    <property type="entry name" value="Six-hairpin glycosidases"/>
    <property type="match status" value="1"/>
</dbReference>
<keyword evidence="6" id="KW-0735">Signal-anchor</keyword>
<evidence type="ECO:0000256" key="11">
    <source>
        <dbReference type="ARBA" id="ARBA00038888"/>
    </source>
</evidence>
<evidence type="ECO:0000256" key="8">
    <source>
        <dbReference type="ARBA" id="ARBA00023136"/>
    </source>
</evidence>
<dbReference type="Gene3D" id="1.50.10.10">
    <property type="match status" value="1"/>
</dbReference>
<dbReference type="EC" id="3.2.1.106" evidence="11 12"/>
<evidence type="ECO:0000256" key="1">
    <source>
        <dbReference type="ARBA" id="ARBA00004648"/>
    </source>
</evidence>
<comment type="subcellular location">
    <subcellularLocation>
        <location evidence="1 12">Endoplasmic reticulum membrane</location>
        <topology evidence="1 12">Single-pass type II membrane protein</topology>
    </subcellularLocation>
</comment>
<name>A0A1Q9CQD2_SYMMI</name>
<feature type="domain" description="Glycosyl hydrolase family 63 C-terminal" evidence="13">
    <location>
        <begin position="1273"/>
        <end position="1417"/>
    </location>
</feature>
<dbReference type="GO" id="GO:0005254">
    <property type="term" value="F:chloride channel activity"/>
    <property type="evidence" value="ECO:0007669"/>
    <property type="project" value="InterPro"/>
</dbReference>
<dbReference type="InterPro" id="IPR004888">
    <property type="entry name" value="Glycoside_hydrolase_63"/>
</dbReference>
<feature type="transmembrane region" description="Helical" evidence="12">
    <location>
        <begin position="52"/>
        <end position="69"/>
    </location>
</feature>
<evidence type="ECO:0000256" key="10">
    <source>
        <dbReference type="ARBA" id="ARBA00023295"/>
    </source>
</evidence>
<dbReference type="Pfam" id="PF03200">
    <property type="entry name" value="Glyco_hydro_63"/>
    <property type="match status" value="2"/>
</dbReference>
<evidence type="ECO:0000256" key="7">
    <source>
        <dbReference type="ARBA" id="ARBA00022989"/>
    </source>
</evidence>
<comment type="function">
    <text evidence="12">Cleaves the distal alpha 1,2-linked glucose residue from the Glc(3)Man(9)GlcNAc(2) oligosaccharide precursor.</text>
</comment>
<keyword evidence="9" id="KW-0325">Glycoprotein</keyword>
<keyword evidence="4 12" id="KW-0378">Hydrolase</keyword>
<keyword evidence="16" id="KW-1185">Reference proteome</keyword>
<evidence type="ECO:0000256" key="4">
    <source>
        <dbReference type="ARBA" id="ARBA00022801"/>
    </source>
</evidence>
<evidence type="ECO:0000259" key="13">
    <source>
        <dbReference type="Pfam" id="PF03200"/>
    </source>
</evidence>
<evidence type="ECO:0000256" key="9">
    <source>
        <dbReference type="ARBA" id="ARBA00023180"/>
    </source>
</evidence>
<comment type="caution">
    <text evidence="12">Lacks conserved residue(s) required for the propagation of feature annotation.</text>
</comment>
<feature type="domain" description="Glycosyl hydrolase family 63 N-terminal" evidence="14">
    <location>
        <begin position="620"/>
        <end position="818"/>
    </location>
</feature>
<dbReference type="GO" id="GO:0004573">
    <property type="term" value="F:Glc3Man9GlcNAc2 oligosaccharide glucosidase activity"/>
    <property type="evidence" value="ECO:0007669"/>
    <property type="project" value="UniProtKB-UniRule"/>
</dbReference>
<dbReference type="Proteomes" id="UP000186817">
    <property type="component" value="Unassembled WGS sequence"/>
</dbReference>
<reference evidence="15 16" key="1">
    <citation type="submission" date="2016-02" db="EMBL/GenBank/DDBJ databases">
        <title>Genome analysis of coral dinoflagellate symbionts highlights evolutionary adaptations to a symbiotic lifestyle.</title>
        <authorList>
            <person name="Aranda M."/>
            <person name="Li Y."/>
            <person name="Liew Y.J."/>
            <person name="Baumgarten S."/>
            <person name="Simakov O."/>
            <person name="Wilson M."/>
            <person name="Piel J."/>
            <person name="Ashoor H."/>
            <person name="Bougouffa S."/>
            <person name="Bajic V.B."/>
            <person name="Ryu T."/>
            <person name="Ravasi T."/>
            <person name="Bayer T."/>
            <person name="Micklem G."/>
            <person name="Kim H."/>
            <person name="Bhak J."/>
            <person name="Lajeunesse T.C."/>
            <person name="Voolstra C.R."/>
        </authorList>
    </citation>
    <scope>NUCLEOTIDE SEQUENCE [LARGE SCALE GENOMIC DNA]</scope>
    <source>
        <strain evidence="15 16">CCMP2467</strain>
    </source>
</reference>
<dbReference type="CDD" id="cd10909">
    <property type="entry name" value="ChtBD1_GH18_2"/>
    <property type="match status" value="1"/>
</dbReference>
<dbReference type="InterPro" id="IPR012341">
    <property type="entry name" value="6hp_glycosidase-like_sf"/>
</dbReference>
<proteinExistence type="inferred from homology"/>
<dbReference type="Pfam" id="PF16923">
    <property type="entry name" value="Glyco_hydro_63N"/>
    <property type="match status" value="1"/>
</dbReference>
<accession>A0A1Q9CQD2</accession>
<comment type="catalytic activity">
    <reaction evidence="12">
        <text>N(4)-(alpha-D-Glc-(1-&gt;2)-alpha-D-Glc-(1-&gt;3)-alpha-D-Glc-(1-&gt;3)-alpha-D-Man-(1-&gt;2)-alpha-D-Man-(1-&gt;2)-alpha-D-Man-(1-&gt;3)-[alpha-D-Man-(1-&gt;2)-alpha-D-Man-(1-&gt;3)-[alpha-D-Man-(1-&gt;2)-alpha-D-Man-(1-&gt;6)]-alpha-D-Man-(1-&gt;6)]-beta-D-Man-(1-&gt;4)-beta-D-GlcNAc-(1-&gt;4)-beta-D-GlcNAc)-L-asparaginyl-[protein] + H2O = N(4)-(alpha-D-Glc-(1-&gt;3)-alpha-D-Glc-(1-&gt;3)-alpha-D-Man-(1-&gt;2)-alpha-D-Man-(1-&gt;2)-alpha-D-Man-(1-&gt;3)-[alpha-D-Man-(1-&gt;2)-alpha-D-Man-(1-&gt;3)-[alpha-D-Man-(1-&gt;2)-alpha-D-Man-(1-&gt;6)]-alpha-D-Man-(1-&gt;6)]-beta-D-Man-(1-&gt;4)-beta-D-GlcNAc-(1-&gt;4)-beta-D-GlcNAc)-L-asparaginyl-[protein] + beta-D-glucose</text>
        <dbReference type="Rhea" id="RHEA:55988"/>
        <dbReference type="Rhea" id="RHEA-COMP:12806"/>
        <dbReference type="Rhea" id="RHEA-COMP:14355"/>
        <dbReference type="ChEBI" id="CHEBI:15377"/>
        <dbReference type="ChEBI" id="CHEBI:15903"/>
        <dbReference type="ChEBI" id="CHEBI:59082"/>
        <dbReference type="ChEBI" id="CHEBI:132537"/>
        <dbReference type="EC" id="3.2.1.106"/>
    </reaction>
</comment>
<dbReference type="EMBL" id="LSRX01000996">
    <property type="protein sequence ID" value="OLP85105.1"/>
    <property type="molecule type" value="Genomic_DNA"/>
</dbReference>
<organism evidence="15 16">
    <name type="scientific">Symbiodinium microadriaticum</name>
    <name type="common">Dinoflagellate</name>
    <name type="synonym">Zooxanthella microadriatica</name>
    <dbReference type="NCBI Taxonomy" id="2951"/>
    <lineage>
        <taxon>Eukaryota</taxon>
        <taxon>Sar</taxon>
        <taxon>Alveolata</taxon>
        <taxon>Dinophyceae</taxon>
        <taxon>Suessiales</taxon>
        <taxon>Symbiodiniaceae</taxon>
        <taxon>Symbiodinium</taxon>
    </lineage>
</organism>
<evidence type="ECO:0000256" key="5">
    <source>
        <dbReference type="ARBA" id="ARBA00022824"/>
    </source>
</evidence>
<evidence type="ECO:0000256" key="12">
    <source>
        <dbReference type="RuleBase" id="RU368089"/>
    </source>
</evidence>
<dbReference type="InterPro" id="IPR031335">
    <property type="entry name" value="Glyco_hydro_63_C"/>
</dbReference>
<keyword evidence="8 12" id="KW-0472">Membrane</keyword>
<comment type="caution">
    <text evidence="15">The sequence shown here is derived from an EMBL/GenBank/DDBJ whole genome shotgun (WGS) entry which is preliminary data.</text>
</comment>
<gene>
    <name evidence="15" type="primary">F13H10.4</name>
    <name evidence="15" type="ORF">AK812_SmicGene33937</name>
</gene>
<dbReference type="PANTHER" id="PTHR10412">
    <property type="entry name" value="MANNOSYL-OLIGOSACCHARIDE GLUCOSIDASE"/>
    <property type="match status" value="1"/>
</dbReference>
<evidence type="ECO:0000256" key="3">
    <source>
        <dbReference type="ARBA" id="ARBA00022692"/>
    </source>
</evidence>
<evidence type="ECO:0000313" key="15">
    <source>
        <dbReference type="EMBL" id="OLP85105.1"/>
    </source>
</evidence>
<dbReference type="GO" id="GO:0006487">
    <property type="term" value="P:protein N-linked glycosylation"/>
    <property type="evidence" value="ECO:0007669"/>
    <property type="project" value="UniProtKB-UniRule"/>
</dbReference>
<protein>
    <recommendedName>
        <fullName evidence="11 12">Mannosyl-oligosaccharide glucosidase</fullName>
        <ecNumber evidence="11 12">3.2.1.106</ecNumber>
    </recommendedName>
</protein>
<sequence length="1436" mass="160484">MIRYTKAAFQTLLYWWGGINRHLILNSVLYLLFLVALFWAQSKWPIFRVESSTSGLSMLGSLTVFLLVFRMNQSMARNNEATERTDEMFGELDFLIHSVCSFMQGAKEDLLHDLVLNPHRVHSEEEIRIMKLHGELASMVRIHVVRLTIAFGVSCLLYFRILTALADAQGVLEEEDLVQIVFLHSRLQALLYEEEMELVDQYMGISRETDGGAGSEAEYRAETGRFRIAAQCSGLLMRPRKAGNNEEEDCRFVPQSSDIVPPLPKVILSMLVETCHTPLAQKWGYPERVLNLIASISADALDQLTHLSGLIARPVSLAYYQHCRVIVVIFSFMLPLVTEVGEDLIGSIFDNIVFPFVIYWAMSGLERLAEMMENPVGDDDTDINLLQQLHELEVGAQLAIELCENRRSMLRRTLAKVCPSCSETSKFWKNKPPLVPPIHFEDYFCWLPIPAAIAEGMVMKHGHVDHVHWAFFEGHIAEFRTFLRKALRRHTPGRRSAYEAIPQDASAEELKVYPEAEMDSTMGMIQRDTNQFWHYLAFRPVLSGLHAQGELSRQVVYADLFRNMARAMRLTGLFVLLSPAGAWLDWLWGSDPSPLSFDLRNAPELVEDRRLFPDAYKSEMAFGTYRPGVYFGIKGRHAGSFLLGLAWGSMDGKTLRHECESGELQSFNWLEHDGRNYGRQVIEDQKLQAKLQTTFVKESHQKLHARVEAETLSNSNSNSTRPMSLFLYLGVEAGDHHLQVESQDSEWETCGDFSCRSLVLTGTDPSGPFRARLSFTARKARFHQLSTRVVHEVESSEEDASLTGVWDARKHLQDHFKRVSLNASKGTKTIRVLPDSEVRDANFAAFQLAGPLAGLRIDAHVAFGGADLGARGVESLQLAELAKRSSEAFKAQVAEVFFDGSSSEKAGAAFDGVAVALSSLLGGLGSFRGRLLARTGEGAKPVRLASSVLFSGVPSRSFFPRGFLWDEGFHGLLLARWQPRIFLEVLGHWLELQQENGWIPREVPLGAEQERRVPKQFLTQDSKVANPPSFLLPLSWLLSLGLKEDEKLARQAGLSGKELRDLVLSFSAQALPRLGAWFAFLEKSQKSSNPKCFRWQGRTAAHCLASGLDDYPRGLLVNEDECHLDLQSWMALFARTLARLCKHLAEKKEALSQEANSAWCLLPRWSERAATLNASLFEAFVDPKASKSAPLADFLGLQPVERSGKVRVLPPWRSDGRCGPQFPVAGSPGECDPYGGAPCCSPSGWCGGSPDFCECPGCRRFLKLEERSSMQTGMEKAFSPHLGYVSLFPLLLGHQPCDHPRAAKLLKALAPKGELWSPFGVRSLSRKDPLSRQGEDYWRGKIWANLNYLSLSALQRCSQIPGAKEAYDSLKKGFVTVVLKALQEQGFLMENFDPDTGKGTGAAPFAGWTALVALVLADLPFSDLASPLEDSHREDL</sequence>
<feature type="domain" description="Glycosyl hydrolase family 63 C-terminal" evidence="13">
    <location>
        <begin position="877"/>
        <end position="1150"/>
    </location>
</feature>
<dbReference type="GO" id="GO:0005789">
    <property type="term" value="C:endoplasmic reticulum membrane"/>
    <property type="evidence" value="ECO:0007669"/>
    <property type="project" value="UniProtKB-SubCell"/>
</dbReference>
<evidence type="ECO:0000259" key="14">
    <source>
        <dbReference type="Pfam" id="PF16923"/>
    </source>
</evidence>
<evidence type="ECO:0000256" key="6">
    <source>
        <dbReference type="ARBA" id="ARBA00022968"/>
    </source>
</evidence>
<feature type="transmembrane region" description="Helical" evidence="12">
    <location>
        <begin position="12"/>
        <end position="40"/>
    </location>
</feature>
<evidence type="ECO:0000313" key="16">
    <source>
        <dbReference type="Proteomes" id="UP000186817"/>
    </source>
</evidence>
<dbReference type="PANTHER" id="PTHR10412:SF11">
    <property type="entry name" value="MANNOSYL-OLIGOSACCHARIDE GLUCOSIDASE"/>
    <property type="match status" value="1"/>
</dbReference>
<evidence type="ECO:0000256" key="2">
    <source>
        <dbReference type="ARBA" id="ARBA00010833"/>
    </source>
</evidence>
<dbReference type="InterPro" id="IPR031631">
    <property type="entry name" value="Glyco_hydro_63N"/>
</dbReference>